<proteinExistence type="predicted"/>
<dbReference type="AlphaFoldDB" id="A0AAV9FE87"/>
<dbReference type="PANTHER" id="PTHR34686:SF1">
    <property type="entry name" value="MATERNAL EFFECT EMBRYO ARREST 59"/>
    <property type="match status" value="1"/>
</dbReference>
<organism evidence="2 3">
    <name type="scientific">Acorus calamus</name>
    <name type="common">Sweet flag</name>
    <dbReference type="NCBI Taxonomy" id="4465"/>
    <lineage>
        <taxon>Eukaryota</taxon>
        <taxon>Viridiplantae</taxon>
        <taxon>Streptophyta</taxon>
        <taxon>Embryophyta</taxon>
        <taxon>Tracheophyta</taxon>
        <taxon>Spermatophyta</taxon>
        <taxon>Magnoliopsida</taxon>
        <taxon>Liliopsida</taxon>
        <taxon>Acoraceae</taxon>
        <taxon>Acorus</taxon>
    </lineage>
</organism>
<reference evidence="2" key="2">
    <citation type="submission" date="2023-06" db="EMBL/GenBank/DDBJ databases">
        <authorList>
            <person name="Ma L."/>
            <person name="Liu K.-W."/>
            <person name="Li Z."/>
            <person name="Hsiao Y.-Y."/>
            <person name="Qi Y."/>
            <person name="Fu T."/>
            <person name="Tang G."/>
            <person name="Zhang D."/>
            <person name="Sun W.-H."/>
            <person name="Liu D.-K."/>
            <person name="Li Y."/>
            <person name="Chen G.-Z."/>
            <person name="Liu X.-D."/>
            <person name="Liao X.-Y."/>
            <person name="Jiang Y.-T."/>
            <person name="Yu X."/>
            <person name="Hao Y."/>
            <person name="Huang J."/>
            <person name="Zhao X.-W."/>
            <person name="Ke S."/>
            <person name="Chen Y.-Y."/>
            <person name="Wu W.-L."/>
            <person name="Hsu J.-L."/>
            <person name="Lin Y.-F."/>
            <person name="Huang M.-D."/>
            <person name="Li C.-Y."/>
            <person name="Huang L."/>
            <person name="Wang Z.-W."/>
            <person name="Zhao X."/>
            <person name="Zhong W.-Y."/>
            <person name="Peng D.-H."/>
            <person name="Ahmad S."/>
            <person name="Lan S."/>
            <person name="Zhang J.-S."/>
            <person name="Tsai W.-C."/>
            <person name="Van De Peer Y."/>
            <person name="Liu Z.-J."/>
        </authorList>
    </citation>
    <scope>NUCLEOTIDE SEQUENCE</scope>
    <source>
        <strain evidence="2">CP</strain>
        <tissue evidence="2">Leaves</tissue>
    </source>
</reference>
<sequence length="173" mass="19411">MEGRGIAVKPSRSDEVLEADLQQKLSDQIRSHFDSIAPRRPIKPTRSEPDDPNLSFDVRDIPEFDKFLSLQSQSNQTIIAGTAVEVQEEFVETEYYKRLNSIDRQHHTTGKGFIAVEEVADSPKFQIGEVEGIKVVEKTTIFKSNPATNDWIPSSESAEVAYISSKPNRSESS</sequence>
<dbReference type="Proteomes" id="UP001180020">
    <property type="component" value="Unassembled WGS sequence"/>
</dbReference>
<reference evidence="2" key="1">
    <citation type="journal article" date="2023" name="Nat. Commun.">
        <title>Diploid and tetraploid genomes of Acorus and the evolution of monocots.</title>
        <authorList>
            <person name="Ma L."/>
            <person name="Liu K.W."/>
            <person name="Li Z."/>
            <person name="Hsiao Y.Y."/>
            <person name="Qi Y."/>
            <person name="Fu T."/>
            <person name="Tang G.D."/>
            <person name="Zhang D."/>
            <person name="Sun W.H."/>
            <person name="Liu D.K."/>
            <person name="Li Y."/>
            <person name="Chen G.Z."/>
            <person name="Liu X.D."/>
            <person name="Liao X.Y."/>
            <person name="Jiang Y.T."/>
            <person name="Yu X."/>
            <person name="Hao Y."/>
            <person name="Huang J."/>
            <person name="Zhao X.W."/>
            <person name="Ke S."/>
            <person name="Chen Y.Y."/>
            <person name="Wu W.L."/>
            <person name="Hsu J.L."/>
            <person name="Lin Y.F."/>
            <person name="Huang M.D."/>
            <person name="Li C.Y."/>
            <person name="Huang L."/>
            <person name="Wang Z.W."/>
            <person name="Zhao X."/>
            <person name="Zhong W.Y."/>
            <person name="Peng D.H."/>
            <person name="Ahmad S."/>
            <person name="Lan S."/>
            <person name="Zhang J.S."/>
            <person name="Tsai W.C."/>
            <person name="Van de Peer Y."/>
            <person name="Liu Z.J."/>
        </authorList>
    </citation>
    <scope>NUCLEOTIDE SEQUENCE</scope>
    <source>
        <strain evidence="2">CP</strain>
    </source>
</reference>
<evidence type="ECO:0000313" key="2">
    <source>
        <dbReference type="EMBL" id="KAK1323896.1"/>
    </source>
</evidence>
<keyword evidence="3" id="KW-1185">Reference proteome</keyword>
<evidence type="ECO:0000256" key="1">
    <source>
        <dbReference type="SAM" id="MobiDB-lite"/>
    </source>
</evidence>
<dbReference type="PANTHER" id="PTHR34686">
    <property type="entry name" value="MATERNAL EFFECT EMBRYO ARREST PROTEIN"/>
    <property type="match status" value="1"/>
</dbReference>
<feature type="region of interest" description="Disordered" evidence="1">
    <location>
        <begin position="28"/>
        <end position="54"/>
    </location>
</feature>
<protein>
    <recommendedName>
        <fullName evidence="4">Maternal effect embryo arrest 59</fullName>
    </recommendedName>
</protein>
<comment type="caution">
    <text evidence="2">The sequence shown here is derived from an EMBL/GenBank/DDBJ whole genome shotgun (WGS) entry which is preliminary data.</text>
</comment>
<gene>
    <name evidence="2" type="ORF">QJS10_CPA02g00371</name>
</gene>
<dbReference type="EMBL" id="JAUJYO010000002">
    <property type="protein sequence ID" value="KAK1323896.1"/>
    <property type="molecule type" value="Genomic_DNA"/>
</dbReference>
<accession>A0AAV9FE87</accession>
<evidence type="ECO:0008006" key="4">
    <source>
        <dbReference type="Google" id="ProtNLM"/>
    </source>
</evidence>
<evidence type="ECO:0000313" key="3">
    <source>
        <dbReference type="Proteomes" id="UP001180020"/>
    </source>
</evidence>
<name>A0AAV9FE87_ACOCL</name>